<comment type="caution">
    <text evidence="1">The sequence shown here is derived from an EMBL/GenBank/DDBJ whole genome shotgun (WGS) entry which is preliminary data.</text>
</comment>
<dbReference type="InterPro" id="IPR029060">
    <property type="entry name" value="PIN-like_dom_sf"/>
</dbReference>
<reference evidence="1 2" key="1">
    <citation type="journal article" date="2019" name="ISME J.">
        <title>Insights into ecological role of a new deltaproteobacterial order Candidatus Acidulodesulfobacterales by metagenomics and metatranscriptomics.</title>
        <authorList>
            <person name="Tan S."/>
            <person name="Liu J."/>
            <person name="Fang Y."/>
            <person name="Hedlund B.P."/>
            <person name="Lian Z.H."/>
            <person name="Huang L.Y."/>
            <person name="Li J.T."/>
            <person name="Huang L.N."/>
            <person name="Li W.J."/>
            <person name="Jiang H.C."/>
            <person name="Dong H.L."/>
            <person name="Shu W.S."/>
        </authorList>
    </citation>
    <scope>NUCLEOTIDE SEQUENCE [LARGE SCALE GENOMIC DNA]</scope>
    <source>
        <strain evidence="1">AP2</strain>
    </source>
</reference>
<dbReference type="Proteomes" id="UP000316562">
    <property type="component" value="Unassembled WGS sequence"/>
</dbReference>
<dbReference type="EMBL" id="SGBC01000001">
    <property type="protein sequence ID" value="RZD16854.1"/>
    <property type="molecule type" value="Genomic_DNA"/>
</dbReference>
<accession>A0A519BHX2</accession>
<evidence type="ECO:0008006" key="3">
    <source>
        <dbReference type="Google" id="ProtNLM"/>
    </source>
</evidence>
<name>A0A519BHX2_ACIG2</name>
<evidence type="ECO:0000313" key="1">
    <source>
        <dbReference type="EMBL" id="RZD16854.1"/>
    </source>
</evidence>
<sequence length="68" mass="7551">MVDTSAIYALLDKSDANHNDAVKLLKTIAMEKKDAILTNFIVAETHALIFVEKMASDLFILPDTINMI</sequence>
<evidence type="ECO:0000313" key="2">
    <source>
        <dbReference type="Proteomes" id="UP000316562"/>
    </source>
</evidence>
<organism evidence="1 2">
    <name type="scientific">Acididesulfobacter guangdongensis</name>
    <dbReference type="NCBI Taxonomy" id="2597225"/>
    <lineage>
        <taxon>Bacteria</taxon>
        <taxon>Deltaproteobacteria</taxon>
        <taxon>Candidatus Acidulodesulfobacterales</taxon>
        <taxon>Candidatus Acididesulfobacter</taxon>
    </lineage>
</organism>
<dbReference type="Gene3D" id="3.40.50.1010">
    <property type="entry name" value="5'-nuclease"/>
    <property type="match status" value="1"/>
</dbReference>
<dbReference type="SUPFAM" id="SSF88723">
    <property type="entry name" value="PIN domain-like"/>
    <property type="match status" value="1"/>
</dbReference>
<proteinExistence type="predicted"/>
<gene>
    <name evidence="1" type="ORF">EVJ46_01045</name>
</gene>
<protein>
    <recommendedName>
        <fullName evidence="3">PIN domain-containing protein</fullName>
    </recommendedName>
</protein>
<dbReference type="AlphaFoldDB" id="A0A519BHX2"/>